<dbReference type="PROSITE" id="PS51846">
    <property type="entry name" value="CNNM"/>
    <property type="match status" value="1"/>
</dbReference>
<feature type="transmembrane region" description="Helical" evidence="10">
    <location>
        <begin position="6"/>
        <end position="24"/>
    </location>
</feature>
<evidence type="ECO:0000259" key="11">
    <source>
        <dbReference type="PROSITE" id="PS51371"/>
    </source>
</evidence>
<evidence type="ECO:0000256" key="2">
    <source>
        <dbReference type="ARBA" id="ARBA00022475"/>
    </source>
</evidence>
<dbReference type="PROSITE" id="PS51371">
    <property type="entry name" value="CBS"/>
    <property type="match status" value="1"/>
</dbReference>
<sequence>MEGFILSILILANGLFAMAELAVVSSRRSKLRQKAEAGDAGAKAAYDLAAAPSEFLSTVSVVITMIAILSGAMGGAVLAKPVAALLEGWGIPAGVAEPSALGLVVLIITVASIIFGELLPKRLALAHSEAIASRLARPIQAVARGLGPIVQLLSGTTNTLAALFGVKESTETIPVSDEELRYLLEQGKRAGVFSSTEQGMVERVLRLDELRVEELMTPSVKIVWINADEEAEVTWRALVAGGHSHFPVYQGSRENVVGVVSVKALWANTAAGLPAKPADLATPALIIPETIPALRALEQLQKAKQRVALVSDEFGSITGILSLLDLLEAIVGDLPSHEDRQRARVVKREDGSWLVDATLPVEDFAKEIGKGADHYQLDGDYQTLGGFIVHHLARVPHEGDAFLYRGHRYEVVDMDRHRLDKILVTPQKG</sequence>
<dbReference type="GO" id="GO:0050660">
    <property type="term" value="F:flavin adenine dinucleotide binding"/>
    <property type="evidence" value="ECO:0007669"/>
    <property type="project" value="InterPro"/>
</dbReference>
<dbReference type="Pfam" id="PF00571">
    <property type="entry name" value="CBS"/>
    <property type="match status" value="2"/>
</dbReference>
<dbReference type="InterPro" id="IPR044751">
    <property type="entry name" value="Ion_transp-like_CBS"/>
</dbReference>
<keyword evidence="7 9" id="KW-0472">Membrane</keyword>
<evidence type="ECO:0000256" key="9">
    <source>
        <dbReference type="PROSITE-ProRule" id="PRU01193"/>
    </source>
</evidence>
<evidence type="ECO:0000313" key="13">
    <source>
        <dbReference type="EMBL" id="KRP34104.1"/>
    </source>
</evidence>
<keyword evidence="3 9" id="KW-0812">Transmembrane</keyword>
<feature type="transmembrane region" description="Helical" evidence="10">
    <location>
        <begin position="99"/>
        <end position="119"/>
    </location>
</feature>
<evidence type="ECO:0000256" key="10">
    <source>
        <dbReference type="SAM" id="Phobius"/>
    </source>
</evidence>
<evidence type="ECO:0008006" key="15">
    <source>
        <dbReference type="Google" id="ProtNLM"/>
    </source>
</evidence>
<organism evidence="13 14">
    <name type="scientific">Verrucomicrobia subdivision 6 bacterium BACL9 MAG-120924-bin69</name>
    <dbReference type="NCBI Taxonomy" id="1655635"/>
    <lineage>
        <taxon>Bacteria</taxon>
        <taxon>Pseudomonadati</taxon>
        <taxon>Verrucomicrobiota</taxon>
        <taxon>Verrucomicrobiia</taxon>
        <taxon>Verrucomicrobiales</taxon>
        <taxon>Verrucomicrobia subdivision 6</taxon>
    </lineage>
</organism>
<dbReference type="InterPro" id="IPR046342">
    <property type="entry name" value="CBS_dom_sf"/>
</dbReference>
<evidence type="ECO:0000256" key="1">
    <source>
        <dbReference type="ARBA" id="ARBA00004651"/>
    </source>
</evidence>
<dbReference type="InterPro" id="IPR051676">
    <property type="entry name" value="UPF0053_domain"/>
</dbReference>
<dbReference type="Gene3D" id="3.30.465.10">
    <property type="match status" value="1"/>
</dbReference>
<dbReference type="PANTHER" id="PTHR43099:SF5">
    <property type="entry name" value="HLYC_CORC FAMILY TRANSPORTER"/>
    <property type="match status" value="1"/>
</dbReference>
<dbReference type="Gene3D" id="3.10.580.10">
    <property type="entry name" value="CBS-domain"/>
    <property type="match status" value="1"/>
</dbReference>
<proteinExistence type="predicted"/>
<dbReference type="InterPro" id="IPR000644">
    <property type="entry name" value="CBS_dom"/>
</dbReference>
<feature type="transmembrane region" description="Helical" evidence="10">
    <location>
        <begin position="55"/>
        <end position="79"/>
    </location>
</feature>
<evidence type="ECO:0000256" key="6">
    <source>
        <dbReference type="ARBA" id="ARBA00023122"/>
    </source>
</evidence>
<dbReference type="CDD" id="cd04590">
    <property type="entry name" value="CBS_pair_CorC_HlyC_assoc"/>
    <property type="match status" value="1"/>
</dbReference>
<dbReference type="InterPro" id="IPR016169">
    <property type="entry name" value="FAD-bd_PCMH_sub2"/>
</dbReference>
<accession>A0A0R2XCY9</accession>
<dbReference type="SMART" id="SM01091">
    <property type="entry name" value="CorC_HlyC"/>
    <property type="match status" value="1"/>
</dbReference>
<keyword evidence="2" id="KW-1003">Cell membrane</keyword>
<gene>
    <name evidence="13" type="ORF">ABS33_02055</name>
</gene>
<feature type="domain" description="CNNM transmembrane" evidence="12">
    <location>
        <begin position="1"/>
        <end position="197"/>
    </location>
</feature>
<dbReference type="InterPro" id="IPR036318">
    <property type="entry name" value="FAD-bd_PCMH-like_sf"/>
</dbReference>
<keyword evidence="5 9" id="KW-1133">Transmembrane helix</keyword>
<dbReference type="Pfam" id="PF01595">
    <property type="entry name" value="CNNM"/>
    <property type="match status" value="1"/>
</dbReference>
<dbReference type="GO" id="GO:0005886">
    <property type="term" value="C:plasma membrane"/>
    <property type="evidence" value="ECO:0007669"/>
    <property type="project" value="UniProtKB-SubCell"/>
</dbReference>
<protein>
    <recommendedName>
        <fullName evidence="15">Hemolysin</fullName>
    </recommendedName>
</protein>
<reference evidence="13 14" key="1">
    <citation type="submission" date="2015-10" db="EMBL/GenBank/DDBJ databases">
        <title>Metagenome-Assembled Genomes uncover a global brackish microbiome.</title>
        <authorList>
            <person name="Hugerth L.W."/>
            <person name="Larsson J."/>
            <person name="Alneberg J."/>
            <person name="Lindh M.V."/>
            <person name="Legrand C."/>
            <person name="Pinhassi J."/>
            <person name="Andersson A.F."/>
        </authorList>
    </citation>
    <scope>NUCLEOTIDE SEQUENCE [LARGE SCALE GENOMIC DNA]</scope>
    <source>
        <strain evidence="13">BACL9 MAG-120924-bin69</strain>
    </source>
</reference>
<evidence type="ECO:0000256" key="8">
    <source>
        <dbReference type="PROSITE-ProRule" id="PRU00703"/>
    </source>
</evidence>
<evidence type="ECO:0000256" key="5">
    <source>
        <dbReference type="ARBA" id="ARBA00022989"/>
    </source>
</evidence>
<dbReference type="SUPFAM" id="SSF54631">
    <property type="entry name" value="CBS-domain pair"/>
    <property type="match status" value="1"/>
</dbReference>
<evidence type="ECO:0000256" key="3">
    <source>
        <dbReference type="ARBA" id="ARBA00022692"/>
    </source>
</evidence>
<dbReference type="SUPFAM" id="SSF56176">
    <property type="entry name" value="FAD-binding/transporter-associated domain-like"/>
    <property type="match status" value="1"/>
</dbReference>
<dbReference type="InterPro" id="IPR002550">
    <property type="entry name" value="CNNM"/>
</dbReference>
<dbReference type="Pfam" id="PF03471">
    <property type="entry name" value="CorC_HlyC"/>
    <property type="match status" value="1"/>
</dbReference>
<evidence type="ECO:0000256" key="7">
    <source>
        <dbReference type="ARBA" id="ARBA00023136"/>
    </source>
</evidence>
<keyword evidence="6 8" id="KW-0129">CBS domain</keyword>
<dbReference type="InterPro" id="IPR005170">
    <property type="entry name" value="Transptr-assoc_dom"/>
</dbReference>
<name>A0A0R2XCY9_9BACT</name>
<evidence type="ECO:0000256" key="4">
    <source>
        <dbReference type="ARBA" id="ARBA00022737"/>
    </source>
</evidence>
<dbReference type="PANTHER" id="PTHR43099">
    <property type="entry name" value="UPF0053 PROTEIN YRKA"/>
    <property type="match status" value="1"/>
</dbReference>
<dbReference type="Proteomes" id="UP000051220">
    <property type="component" value="Unassembled WGS sequence"/>
</dbReference>
<keyword evidence="4" id="KW-0677">Repeat</keyword>
<comment type="subcellular location">
    <subcellularLocation>
        <location evidence="1">Cell membrane</location>
        <topology evidence="1">Multi-pass membrane protein</topology>
    </subcellularLocation>
</comment>
<evidence type="ECO:0000313" key="14">
    <source>
        <dbReference type="Proteomes" id="UP000051220"/>
    </source>
</evidence>
<dbReference type="EMBL" id="LIDN01000042">
    <property type="protein sequence ID" value="KRP34104.1"/>
    <property type="molecule type" value="Genomic_DNA"/>
</dbReference>
<evidence type="ECO:0000259" key="12">
    <source>
        <dbReference type="PROSITE" id="PS51846"/>
    </source>
</evidence>
<feature type="domain" description="CBS" evidence="11">
    <location>
        <begin position="280"/>
        <end position="336"/>
    </location>
</feature>
<dbReference type="AlphaFoldDB" id="A0A0R2XCY9"/>
<comment type="caution">
    <text evidence="13">The sequence shown here is derived from an EMBL/GenBank/DDBJ whole genome shotgun (WGS) entry which is preliminary data.</text>
</comment>